<feature type="transmembrane region" description="Helical" evidence="8">
    <location>
        <begin position="195"/>
        <end position="213"/>
    </location>
</feature>
<dbReference type="Gene3D" id="1.20.144.10">
    <property type="entry name" value="Phosphatidic acid phosphatase type 2/haloperoxidase"/>
    <property type="match status" value="1"/>
</dbReference>
<sequence>MPKKAQTQNEVQQSKTLVYVSLIVISILTIVVCIPSVFEWFRLSSLDLIILIRRDFAHEKIDKLVDMTSALGDKYGVFLCLCLAVALLDMNNYLSLIGVSTFGVAVNLLVKMMIRDERPYFYSTDYQPVSCNFEYGSPSGHGQTVTTFHLSFLTVFIRQYGIKNRKFLLYVAGYAFCIFMCFTRIWVGLHTAEQLLLGFGLGMIIHIIFLHVLDGYFDKLYQGIETGKTRLFNRFIILHCIMAVAAIFMYDYIGKYDPAPEEWINSVKRACPHEKKFISFEYSCLFKYLVAFGSMGAYFGCYFRRWVLKSKDGSKFKKPSSFFKALIRIVINIIAFALLSLPAALASRKSPVPLQLLVKGFIVPFLTTAVSMLYINPVIRMLNI</sequence>
<keyword evidence="5 8" id="KW-1133">Transmembrane helix</keyword>
<feature type="transmembrane region" description="Helical" evidence="8">
    <location>
        <begin position="234"/>
        <end position="253"/>
    </location>
</feature>
<dbReference type="SMART" id="SM00014">
    <property type="entry name" value="acidPPc"/>
    <property type="match status" value="1"/>
</dbReference>
<feature type="transmembrane region" description="Helical" evidence="8">
    <location>
        <begin position="17"/>
        <end position="43"/>
    </location>
</feature>
<keyword evidence="6 8" id="KW-0472">Membrane</keyword>
<dbReference type="PANTHER" id="PTHR14969:SF28">
    <property type="entry name" value="DIHYDROSPHINGOSINE 1-PHOSPHATE PHOSPHATASE LCB3-RELATED"/>
    <property type="match status" value="1"/>
</dbReference>
<dbReference type="EMBL" id="CAMPGE010014328">
    <property type="protein sequence ID" value="CAI2373005.1"/>
    <property type="molecule type" value="Genomic_DNA"/>
</dbReference>
<evidence type="ECO:0000313" key="11">
    <source>
        <dbReference type="Proteomes" id="UP001295684"/>
    </source>
</evidence>
<keyword evidence="3" id="KW-0378">Hydrolase</keyword>
<dbReference type="CDD" id="cd01610">
    <property type="entry name" value="PAP2_like"/>
    <property type="match status" value="1"/>
</dbReference>
<feature type="domain" description="Phosphatidic acid phosphatase type 2/haloperoxidase" evidence="9">
    <location>
        <begin position="92"/>
        <end position="210"/>
    </location>
</feature>
<feature type="transmembrane region" description="Helical" evidence="8">
    <location>
        <begin position="285"/>
        <end position="304"/>
    </location>
</feature>
<accession>A0AAD1XHW7</accession>
<dbReference type="SUPFAM" id="SSF48317">
    <property type="entry name" value="Acid phosphatase/Vanadium-dependent haloperoxidase"/>
    <property type="match status" value="1"/>
</dbReference>
<comment type="similarity">
    <text evidence="7">Belongs to the type 2 lipid phosphate phosphatase family.</text>
</comment>
<evidence type="ECO:0000256" key="7">
    <source>
        <dbReference type="ARBA" id="ARBA00038324"/>
    </source>
</evidence>
<feature type="transmembrane region" description="Helical" evidence="8">
    <location>
        <begin position="325"/>
        <end position="344"/>
    </location>
</feature>
<comment type="caution">
    <text evidence="10">The sequence shown here is derived from an EMBL/GenBank/DDBJ whole genome shotgun (WGS) entry which is preliminary data.</text>
</comment>
<evidence type="ECO:0000256" key="2">
    <source>
        <dbReference type="ARBA" id="ARBA00022692"/>
    </source>
</evidence>
<feature type="transmembrane region" description="Helical" evidence="8">
    <location>
        <begin position="167"/>
        <end position="189"/>
    </location>
</feature>
<dbReference type="InterPro" id="IPR000326">
    <property type="entry name" value="PAP2/HPO"/>
</dbReference>
<evidence type="ECO:0000256" key="1">
    <source>
        <dbReference type="ARBA" id="ARBA00004477"/>
    </source>
</evidence>
<keyword evidence="4" id="KW-0256">Endoplasmic reticulum</keyword>
<dbReference type="PANTHER" id="PTHR14969">
    <property type="entry name" value="SPHINGOSINE-1-PHOSPHATE PHOSPHOHYDROLASE"/>
    <property type="match status" value="1"/>
</dbReference>
<evidence type="ECO:0000313" key="10">
    <source>
        <dbReference type="EMBL" id="CAI2373005.1"/>
    </source>
</evidence>
<reference evidence="10" key="1">
    <citation type="submission" date="2023-07" db="EMBL/GenBank/DDBJ databases">
        <authorList>
            <consortium name="AG Swart"/>
            <person name="Singh M."/>
            <person name="Singh A."/>
            <person name="Seah K."/>
            <person name="Emmerich C."/>
        </authorList>
    </citation>
    <scope>NUCLEOTIDE SEQUENCE</scope>
    <source>
        <strain evidence="10">DP1</strain>
    </source>
</reference>
<dbReference type="Proteomes" id="UP001295684">
    <property type="component" value="Unassembled WGS sequence"/>
</dbReference>
<keyword evidence="2 8" id="KW-0812">Transmembrane</keyword>
<dbReference type="Pfam" id="PF01569">
    <property type="entry name" value="PAP2"/>
    <property type="match status" value="1"/>
</dbReference>
<dbReference type="GO" id="GO:0042392">
    <property type="term" value="F:sphingosine-1-phosphate phosphatase activity"/>
    <property type="evidence" value="ECO:0007669"/>
    <property type="project" value="TreeGrafter"/>
</dbReference>
<evidence type="ECO:0000256" key="6">
    <source>
        <dbReference type="ARBA" id="ARBA00023136"/>
    </source>
</evidence>
<keyword evidence="11" id="KW-1185">Reference proteome</keyword>
<dbReference type="AlphaFoldDB" id="A0AAD1XHW7"/>
<dbReference type="GO" id="GO:0005789">
    <property type="term" value="C:endoplasmic reticulum membrane"/>
    <property type="evidence" value="ECO:0007669"/>
    <property type="project" value="UniProtKB-SubCell"/>
</dbReference>
<organism evidence="10 11">
    <name type="scientific">Euplotes crassus</name>
    <dbReference type="NCBI Taxonomy" id="5936"/>
    <lineage>
        <taxon>Eukaryota</taxon>
        <taxon>Sar</taxon>
        <taxon>Alveolata</taxon>
        <taxon>Ciliophora</taxon>
        <taxon>Intramacronucleata</taxon>
        <taxon>Spirotrichea</taxon>
        <taxon>Hypotrichia</taxon>
        <taxon>Euplotida</taxon>
        <taxon>Euplotidae</taxon>
        <taxon>Moneuplotes</taxon>
    </lineage>
</organism>
<evidence type="ECO:0000256" key="8">
    <source>
        <dbReference type="SAM" id="Phobius"/>
    </source>
</evidence>
<dbReference type="InterPro" id="IPR036938">
    <property type="entry name" value="PAP2/HPO_sf"/>
</dbReference>
<protein>
    <recommendedName>
        <fullName evidence="9">Phosphatidic acid phosphatase type 2/haloperoxidase domain-containing protein</fullName>
    </recommendedName>
</protein>
<evidence type="ECO:0000256" key="3">
    <source>
        <dbReference type="ARBA" id="ARBA00022801"/>
    </source>
</evidence>
<comment type="subcellular location">
    <subcellularLocation>
        <location evidence="1">Endoplasmic reticulum membrane</location>
        <topology evidence="1">Multi-pass membrane protein</topology>
    </subcellularLocation>
</comment>
<evidence type="ECO:0000256" key="4">
    <source>
        <dbReference type="ARBA" id="ARBA00022824"/>
    </source>
</evidence>
<evidence type="ECO:0000259" key="9">
    <source>
        <dbReference type="SMART" id="SM00014"/>
    </source>
</evidence>
<gene>
    <name evidence="10" type="ORF">ECRASSUSDP1_LOCUS14342</name>
</gene>
<feature type="transmembrane region" description="Helical" evidence="8">
    <location>
        <begin position="356"/>
        <end position="375"/>
    </location>
</feature>
<proteinExistence type="inferred from homology"/>
<name>A0AAD1XHW7_EUPCR</name>
<feature type="transmembrane region" description="Helical" evidence="8">
    <location>
        <begin position="93"/>
        <end position="110"/>
    </location>
</feature>
<evidence type="ECO:0000256" key="5">
    <source>
        <dbReference type="ARBA" id="ARBA00022989"/>
    </source>
</evidence>